<name>A0A1G5Z3G4_9HYPH</name>
<dbReference type="AlphaFoldDB" id="A0A1G5Z3G4"/>
<gene>
    <name evidence="1" type="ORF">SAMN02927914_04111</name>
</gene>
<proteinExistence type="predicted"/>
<reference evidence="1 2" key="1">
    <citation type="submission" date="2016-10" db="EMBL/GenBank/DDBJ databases">
        <authorList>
            <person name="de Groot N.N."/>
        </authorList>
    </citation>
    <scope>NUCLEOTIDE SEQUENCE [LARGE SCALE GENOMIC DNA]</scope>
    <source>
        <strain evidence="1 2">CGMCC 1.12097</strain>
    </source>
</reference>
<dbReference type="RefSeq" id="WP_280142535.1">
    <property type="nucleotide sequence ID" value="NZ_FMXM01000013.1"/>
</dbReference>
<dbReference type="EMBL" id="FMXM01000013">
    <property type="protein sequence ID" value="SDA89057.1"/>
    <property type="molecule type" value="Genomic_DNA"/>
</dbReference>
<protein>
    <submittedName>
        <fullName evidence="1">Uncharacterized protein</fullName>
    </submittedName>
</protein>
<evidence type="ECO:0000313" key="1">
    <source>
        <dbReference type="EMBL" id="SDA89057.1"/>
    </source>
</evidence>
<dbReference type="Proteomes" id="UP000198588">
    <property type="component" value="Unassembled WGS sequence"/>
</dbReference>
<accession>A0A1G5Z3G4</accession>
<organism evidence="1 2">
    <name type="scientific">Mesorhizobium qingshengii</name>
    <dbReference type="NCBI Taxonomy" id="1165689"/>
    <lineage>
        <taxon>Bacteria</taxon>
        <taxon>Pseudomonadati</taxon>
        <taxon>Pseudomonadota</taxon>
        <taxon>Alphaproteobacteria</taxon>
        <taxon>Hyphomicrobiales</taxon>
        <taxon>Phyllobacteriaceae</taxon>
        <taxon>Mesorhizobium</taxon>
    </lineage>
</organism>
<sequence length="44" mass="4569">MRDIAGTATLLASIAIVIVVVLLAPKGFGLETTHPIVQGDPLEQ</sequence>
<evidence type="ECO:0000313" key="2">
    <source>
        <dbReference type="Proteomes" id="UP000198588"/>
    </source>
</evidence>